<dbReference type="PANTHER" id="PTHR12322:SF116">
    <property type="entry name" value="DOUBLESEX-MAB RELATED 99B"/>
    <property type="match status" value="1"/>
</dbReference>
<gene>
    <name evidence="8" type="ORF">HPB48_004350</name>
</gene>
<feature type="compositionally biased region" description="Low complexity" evidence="6">
    <location>
        <begin position="20"/>
        <end position="41"/>
    </location>
</feature>
<dbReference type="GO" id="GO:0000981">
    <property type="term" value="F:DNA-binding transcription factor activity, RNA polymerase II-specific"/>
    <property type="evidence" value="ECO:0007669"/>
    <property type="project" value="TreeGrafter"/>
</dbReference>
<organism evidence="8 9">
    <name type="scientific">Haemaphysalis longicornis</name>
    <name type="common">Bush tick</name>
    <dbReference type="NCBI Taxonomy" id="44386"/>
    <lineage>
        <taxon>Eukaryota</taxon>
        <taxon>Metazoa</taxon>
        <taxon>Ecdysozoa</taxon>
        <taxon>Arthropoda</taxon>
        <taxon>Chelicerata</taxon>
        <taxon>Arachnida</taxon>
        <taxon>Acari</taxon>
        <taxon>Parasitiformes</taxon>
        <taxon>Ixodida</taxon>
        <taxon>Ixodoidea</taxon>
        <taxon>Ixodidae</taxon>
        <taxon>Haemaphysalinae</taxon>
        <taxon>Haemaphysalis</taxon>
    </lineage>
</organism>
<keyword evidence="1 5" id="KW-0479">Metal-binding</keyword>
<dbReference type="InterPro" id="IPR036407">
    <property type="entry name" value="DM_DNA-bd_sf"/>
</dbReference>
<dbReference type="AlphaFoldDB" id="A0A9J6G1C7"/>
<feature type="region of interest" description="Disordered" evidence="6">
    <location>
        <begin position="1"/>
        <end position="41"/>
    </location>
</feature>
<sequence>MEHRTLVGDPGNVPSERPGTSPTSTATSASTTSSNTTASATTRIPKCARCLNHNREAAARDHKRYCPYRICTCPKCRQTVQRQEFMAQVLLRRRCQWEEDQASA</sequence>
<dbReference type="PROSITE" id="PS40000">
    <property type="entry name" value="DM_1"/>
    <property type="match status" value="1"/>
</dbReference>
<keyword evidence="4 5" id="KW-0539">Nucleus</keyword>
<evidence type="ECO:0000256" key="3">
    <source>
        <dbReference type="ARBA" id="ARBA00023125"/>
    </source>
</evidence>
<evidence type="ECO:0000256" key="2">
    <source>
        <dbReference type="ARBA" id="ARBA00022833"/>
    </source>
</evidence>
<dbReference type="GO" id="GO:0046872">
    <property type="term" value="F:metal ion binding"/>
    <property type="evidence" value="ECO:0007669"/>
    <property type="project" value="UniProtKB-KW"/>
</dbReference>
<protein>
    <recommendedName>
        <fullName evidence="7">DM domain-containing protein</fullName>
    </recommendedName>
</protein>
<evidence type="ECO:0000259" key="7">
    <source>
        <dbReference type="PROSITE" id="PS50809"/>
    </source>
</evidence>
<evidence type="ECO:0000256" key="6">
    <source>
        <dbReference type="SAM" id="MobiDB-lite"/>
    </source>
</evidence>
<feature type="domain" description="DM" evidence="7">
    <location>
        <begin position="47"/>
        <end position="94"/>
    </location>
</feature>
<evidence type="ECO:0000256" key="1">
    <source>
        <dbReference type="ARBA" id="ARBA00022723"/>
    </source>
</evidence>
<proteinExistence type="predicted"/>
<comment type="subcellular location">
    <subcellularLocation>
        <location evidence="5">Nucleus</location>
    </subcellularLocation>
</comment>
<reference evidence="8 9" key="1">
    <citation type="journal article" date="2020" name="Cell">
        <title>Large-Scale Comparative Analyses of Tick Genomes Elucidate Their Genetic Diversity and Vector Capacities.</title>
        <authorList>
            <consortium name="Tick Genome and Microbiome Consortium (TIGMIC)"/>
            <person name="Jia N."/>
            <person name="Wang J."/>
            <person name="Shi W."/>
            <person name="Du L."/>
            <person name="Sun Y."/>
            <person name="Zhan W."/>
            <person name="Jiang J.F."/>
            <person name="Wang Q."/>
            <person name="Zhang B."/>
            <person name="Ji P."/>
            <person name="Bell-Sakyi L."/>
            <person name="Cui X.M."/>
            <person name="Yuan T.T."/>
            <person name="Jiang B.G."/>
            <person name="Yang W.F."/>
            <person name="Lam T.T."/>
            <person name="Chang Q.C."/>
            <person name="Ding S.J."/>
            <person name="Wang X.J."/>
            <person name="Zhu J.G."/>
            <person name="Ruan X.D."/>
            <person name="Zhao L."/>
            <person name="Wei J.T."/>
            <person name="Ye R.Z."/>
            <person name="Que T.C."/>
            <person name="Du C.H."/>
            <person name="Zhou Y.H."/>
            <person name="Cheng J.X."/>
            <person name="Dai P.F."/>
            <person name="Guo W.B."/>
            <person name="Han X.H."/>
            <person name="Huang E.J."/>
            <person name="Li L.F."/>
            <person name="Wei W."/>
            <person name="Gao Y.C."/>
            <person name="Liu J.Z."/>
            <person name="Shao H.Z."/>
            <person name="Wang X."/>
            <person name="Wang C.C."/>
            <person name="Yang T.C."/>
            <person name="Huo Q.B."/>
            <person name="Li W."/>
            <person name="Chen H.Y."/>
            <person name="Chen S.E."/>
            <person name="Zhou L.G."/>
            <person name="Ni X.B."/>
            <person name="Tian J.H."/>
            <person name="Sheng Y."/>
            <person name="Liu T."/>
            <person name="Pan Y.S."/>
            <person name="Xia L.Y."/>
            <person name="Li J."/>
            <person name="Zhao F."/>
            <person name="Cao W.C."/>
        </authorList>
    </citation>
    <scope>NUCLEOTIDE SEQUENCE [LARGE SCALE GENOMIC DNA]</scope>
    <source>
        <strain evidence="8">HaeL-2018</strain>
    </source>
</reference>
<accession>A0A9J6G1C7</accession>
<dbReference type="Pfam" id="PF00751">
    <property type="entry name" value="DM"/>
    <property type="match status" value="1"/>
</dbReference>
<dbReference type="VEuPathDB" id="VectorBase:HLOH_056084"/>
<evidence type="ECO:0000256" key="5">
    <source>
        <dbReference type="PROSITE-ProRule" id="PRU00070"/>
    </source>
</evidence>
<dbReference type="GO" id="GO:0007548">
    <property type="term" value="P:sex differentiation"/>
    <property type="evidence" value="ECO:0007669"/>
    <property type="project" value="TreeGrafter"/>
</dbReference>
<dbReference type="EMBL" id="JABSTR010000004">
    <property type="protein sequence ID" value="KAH9368851.1"/>
    <property type="molecule type" value="Genomic_DNA"/>
</dbReference>
<dbReference type="SUPFAM" id="SSF82927">
    <property type="entry name" value="Cysteine-rich DNA binding domain, (DM domain)"/>
    <property type="match status" value="1"/>
</dbReference>
<dbReference type="PANTHER" id="PTHR12322">
    <property type="entry name" value="DOUBLESEX AND MAB-3 RELATED TRANSCRIPTION FACTOR DMRT"/>
    <property type="match status" value="1"/>
</dbReference>
<evidence type="ECO:0000313" key="8">
    <source>
        <dbReference type="EMBL" id="KAH9368851.1"/>
    </source>
</evidence>
<feature type="DNA-binding region" description="DM" evidence="5">
    <location>
        <begin position="47"/>
        <end position="94"/>
    </location>
</feature>
<dbReference type="InterPro" id="IPR026607">
    <property type="entry name" value="DMRT"/>
</dbReference>
<dbReference type="OrthoDB" id="6513122at2759"/>
<evidence type="ECO:0000256" key="4">
    <source>
        <dbReference type="ARBA" id="ARBA00023242"/>
    </source>
</evidence>
<dbReference type="PROSITE" id="PS50809">
    <property type="entry name" value="DM_2"/>
    <property type="match status" value="1"/>
</dbReference>
<keyword evidence="3 5" id="KW-0238">DNA-binding</keyword>
<keyword evidence="9" id="KW-1185">Reference proteome</keyword>
<dbReference type="GO" id="GO:0000978">
    <property type="term" value="F:RNA polymerase II cis-regulatory region sequence-specific DNA binding"/>
    <property type="evidence" value="ECO:0007669"/>
    <property type="project" value="TreeGrafter"/>
</dbReference>
<dbReference type="SMART" id="SM00301">
    <property type="entry name" value="DM"/>
    <property type="match status" value="1"/>
</dbReference>
<evidence type="ECO:0000313" key="9">
    <source>
        <dbReference type="Proteomes" id="UP000821853"/>
    </source>
</evidence>
<dbReference type="OMA" id="CPYRICT"/>
<dbReference type="Proteomes" id="UP000821853">
    <property type="component" value="Chromosome 2"/>
</dbReference>
<comment type="caution">
    <text evidence="8">The sequence shown here is derived from an EMBL/GenBank/DDBJ whole genome shotgun (WGS) entry which is preliminary data.</text>
</comment>
<dbReference type="InterPro" id="IPR001275">
    <property type="entry name" value="DM_DNA-bd"/>
</dbReference>
<name>A0A9J6G1C7_HAELO</name>
<dbReference type="Gene3D" id="4.10.1040.10">
    <property type="entry name" value="DM DNA-binding domain"/>
    <property type="match status" value="1"/>
</dbReference>
<keyword evidence="2 5" id="KW-0862">Zinc</keyword>
<dbReference type="GO" id="GO:0005634">
    <property type="term" value="C:nucleus"/>
    <property type="evidence" value="ECO:0007669"/>
    <property type="project" value="UniProtKB-SubCell"/>
</dbReference>